<dbReference type="SMART" id="SM00278">
    <property type="entry name" value="HhH1"/>
    <property type="match status" value="2"/>
</dbReference>
<sequence length="232" mass="24510">MPPVEGESAEACKLPNICSNSAGGLMIGMLKGRVESVDTSNAVVDVHGVGFELRMPSNDLTAMHMGQDVKIYTSMSVSQDAITLFGFLDARSKRMFLQLQKVSGVGPKVALSLLSTLAPDDLAQAIHDGDDKALSRAPGLGRKGAQKIILELKGSIDVDKIETGEPTSTQRIPTDKGVEQVVEGLMSLGWKQADAQQAVDSVISSSGIALPLEEGNVPTVLRLALTSLDRGR</sequence>
<dbReference type="GO" id="GO:0048476">
    <property type="term" value="C:Holliday junction resolvase complex"/>
    <property type="evidence" value="ECO:0007669"/>
    <property type="project" value="UniProtKB-UniRule"/>
</dbReference>
<evidence type="ECO:0000259" key="7">
    <source>
        <dbReference type="SMART" id="SM00278"/>
    </source>
</evidence>
<dbReference type="InterPro" id="IPR011114">
    <property type="entry name" value="RuvA_C"/>
</dbReference>
<dbReference type="Gene3D" id="1.10.8.10">
    <property type="entry name" value="DNA helicase RuvA subunit, C-terminal domain"/>
    <property type="match status" value="1"/>
</dbReference>
<dbReference type="Pfam" id="PF01330">
    <property type="entry name" value="RuvA_N"/>
    <property type="match status" value="1"/>
</dbReference>
<evidence type="ECO:0000256" key="2">
    <source>
        <dbReference type="ARBA" id="ARBA00022763"/>
    </source>
</evidence>
<keyword evidence="1 6" id="KW-0963">Cytoplasm</keyword>
<comment type="subunit">
    <text evidence="6">Homotetramer. Forms an RuvA(8)-RuvB(12)-Holliday junction (HJ) complex. HJ DNA is sandwiched between 2 RuvA tetramers; dsDNA enters through RuvA and exits via RuvB. An RuvB hexamer assembles on each DNA strand where it exits the tetramer. Each RuvB hexamer is contacted by two RuvA subunits (via domain III) on 2 adjacent RuvB subunits; this complex drives branch migration. In the full resolvosome a probable DNA-RuvA(4)-RuvB(12)-RuvC(2) complex forms which resolves the HJ.</text>
</comment>
<dbReference type="SUPFAM" id="SSF46929">
    <property type="entry name" value="DNA helicase RuvA subunit, C-terminal domain"/>
    <property type="match status" value="1"/>
</dbReference>
<comment type="subcellular location">
    <subcellularLocation>
        <location evidence="6">Cytoplasm</location>
    </subcellularLocation>
</comment>
<keyword evidence="5 6" id="KW-0234">DNA repair</keyword>
<comment type="domain">
    <text evidence="6">Has three domains with a flexible linker between the domains II and III and assumes an 'L' shape. Domain III is highly mobile and contacts RuvB.</text>
</comment>
<dbReference type="InterPro" id="IPR003583">
    <property type="entry name" value="Hlx-hairpin-Hlx_DNA-bd_motif"/>
</dbReference>
<evidence type="ECO:0000256" key="5">
    <source>
        <dbReference type="ARBA" id="ARBA00023204"/>
    </source>
</evidence>
<dbReference type="CDD" id="cd14332">
    <property type="entry name" value="UBA_RuvA_C"/>
    <property type="match status" value="1"/>
</dbReference>
<dbReference type="EMBL" id="CP002915">
    <property type="protein sequence ID" value="AEK30276.1"/>
    <property type="molecule type" value="Genomic_DNA"/>
</dbReference>
<evidence type="ECO:0000256" key="1">
    <source>
        <dbReference type="ARBA" id="ARBA00022490"/>
    </source>
</evidence>
<dbReference type="InterPro" id="IPR012340">
    <property type="entry name" value="NA-bd_OB-fold"/>
</dbReference>
<organism evidence="8 9">
    <name type="scientific">Bifidobacterium animalis subsp. lactis CNCM I-2494</name>
    <dbReference type="NCBI Taxonomy" id="1042403"/>
    <lineage>
        <taxon>Bacteria</taxon>
        <taxon>Bacillati</taxon>
        <taxon>Actinomycetota</taxon>
        <taxon>Actinomycetes</taxon>
        <taxon>Bifidobacteriales</taxon>
        <taxon>Bifidobacteriaceae</taxon>
        <taxon>Bifidobacterium</taxon>
    </lineage>
</organism>
<dbReference type="GO" id="GO:0009379">
    <property type="term" value="C:Holliday junction helicase complex"/>
    <property type="evidence" value="ECO:0007669"/>
    <property type="project" value="InterPro"/>
</dbReference>
<evidence type="ECO:0000313" key="9">
    <source>
        <dbReference type="Proteomes" id="UP000008394"/>
    </source>
</evidence>
<evidence type="ECO:0000256" key="4">
    <source>
        <dbReference type="ARBA" id="ARBA00023172"/>
    </source>
</evidence>
<keyword evidence="2 6" id="KW-0227">DNA damage</keyword>
<feature type="domain" description="Helix-hairpin-helix DNA-binding motif class 1" evidence="7">
    <location>
        <begin position="132"/>
        <end position="151"/>
    </location>
</feature>
<dbReference type="SUPFAM" id="SSF50249">
    <property type="entry name" value="Nucleic acid-binding proteins"/>
    <property type="match status" value="1"/>
</dbReference>
<dbReference type="Gene3D" id="2.40.50.140">
    <property type="entry name" value="Nucleic acid-binding proteins"/>
    <property type="match status" value="1"/>
</dbReference>
<dbReference type="KEGG" id="bnm:BALAC2494_00301"/>
<comment type="function">
    <text evidence="6">The RuvA-RuvB-RuvC complex processes Holliday junction (HJ) DNA during genetic recombination and DNA repair, while the RuvA-RuvB complex plays an important role in the rescue of blocked DNA replication forks via replication fork reversal (RFR). RuvA specifically binds to HJ cruciform DNA, conferring on it an open structure. The RuvB hexamer acts as an ATP-dependent pump, pulling dsDNA into and through the RuvAB complex. HJ branch migration allows RuvC to scan DNA until it finds its consensus sequence, where it cleaves and resolves the cruciform DNA.</text>
</comment>
<accession>A0A806FNV8</accession>
<dbReference type="GO" id="GO:0005524">
    <property type="term" value="F:ATP binding"/>
    <property type="evidence" value="ECO:0007669"/>
    <property type="project" value="InterPro"/>
</dbReference>
<feature type="domain" description="Helix-hairpin-helix DNA-binding motif class 1" evidence="7">
    <location>
        <begin position="97"/>
        <end position="116"/>
    </location>
</feature>
<keyword evidence="4 6" id="KW-0233">DNA recombination</keyword>
<proteinExistence type="inferred from homology"/>
<feature type="region of interest" description="Domain III" evidence="6">
    <location>
        <begin position="174"/>
        <end position="232"/>
    </location>
</feature>
<dbReference type="Proteomes" id="UP000008394">
    <property type="component" value="Chromosome"/>
</dbReference>
<comment type="caution">
    <text evidence="6">Lacks conserved residue(s) required for the propagation of feature annotation.</text>
</comment>
<dbReference type="InterPro" id="IPR000085">
    <property type="entry name" value="RuvA"/>
</dbReference>
<dbReference type="Gene3D" id="1.10.150.20">
    <property type="entry name" value="5' to 3' exonuclease, C-terminal subdomain"/>
    <property type="match status" value="1"/>
</dbReference>
<dbReference type="GO" id="GO:0006281">
    <property type="term" value="P:DNA repair"/>
    <property type="evidence" value="ECO:0007669"/>
    <property type="project" value="UniProtKB-UniRule"/>
</dbReference>
<reference evidence="8 9" key="1">
    <citation type="journal article" date="2011" name="J. Bacteriol.">
        <title>Genome Sequence of the Probiotic Strain Bifidobacterium animalis subsp. lactis CNCM I-2494.</title>
        <authorList>
            <person name="Chervaux C."/>
            <person name="Grimaldi C."/>
            <person name="Bolotin A."/>
            <person name="Quinquis B."/>
            <person name="Legrain-Raspaud S."/>
            <person name="van Hylckama Vlieg J.E."/>
            <person name="Denariaz G."/>
            <person name="Smokvina T."/>
        </authorList>
    </citation>
    <scope>NUCLEOTIDE SEQUENCE [LARGE SCALE GENOMIC DNA]</scope>
    <source>
        <strain evidence="8 9">CNCM I-2494</strain>
    </source>
</reference>
<dbReference type="AlphaFoldDB" id="A0A806FNV8"/>
<dbReference type="InterPro" id="IPR036267">
    <property type="entry name" value="RuvA_C_sf"/>
</dbReference>
<gene>
    <name evidence="6" type="primary">ruvA</name>
    <name evidence="8" type="ORF">BALAC2494_00301</name>
</gene>
<dbReference type="GO" id="GO:0000400">
    <property type="term" value="F:four-way junction DNA binding"/>
    <property type="evidence" value="ECO:0007669"/>
    <property type="project" value="UniProtKB-UniRule"/>
</dbReference>
<name>A0A806FNV8_BIFAN</name>
<dbReference type="GO" id="GO:0006310">
    <property type="term" value="P:DNA recombination"/>
    <property type="evidence" value="ECO:0007669"/>
    <property type="project" value="UniProtKB-UniRule"/>
</dbReference>
<dbReference type="GO" id="GO:0005737">
    <property type="term" value="C:cytoplasm"/>
    <property type="evidence" value="ECO:0007669"/>
    <property type="project" value="UniProtKB-SubCell"/>
</dbReference>
<keyword evidence="3 6" id="KW-0238">DNA-binding</keyword>
<evidence type="ECO:0000313" key="8">
    <source>
        <dbReference type="EMBL" id="AEK30276.1"/>
    </source>
</evidence>
<dbReference type="HAMAP" id="MF_00031">
    <property type="entry name" value="DNA_HJ_migration_RuvA"/>
    <property type="match status" value="1"/>
</dbReference>
<dbReference type="GO" id="GO:0009378">
    <property type="term" value="F:four-way junction helicase activity"/>
    <property type="evidence" value="ECO:0007669"/>
    <property type="project" value="InterPro"/>
</dbReference>
<dbReference type="Pfam" id="PF14520">
    <property type="entry name" value="HHH_5"/>
    <property type="match status" value="1"/>
</dbReference>
<feature type="region of interest" description="Domain II" evidence="6">
    <location>
        <begin position="89"/>
        <end position="166"/>
    </location>
</feature>
<evidence type="ECO:0000256" key="3">
    <source>
        <dbReference type="ARBA" id="ARBA00023125"/>
    </source>
</evidence>
<dbReference type="InterPro" id="IPR013849">
    <property type="entry name" value="DNA_helicase_Holl-junc_RuvA_I"/>
</dbReference>
<dbReference type="InterPro" id="IPR010994">
    <property type="entry name" value="RuvA_2-like"/>
</dbReference>
<evidence type="ECO:0000256" key="6">
    <source>
        <dbReference type="HAMAP-Rule" id="MF_00031"/>
    </source>
</evidence>
<dbReference type="SUPFAM" id="SSF47781">
    <property type="entry name" value="RuvA domain 2-like"/>
    <property type="match status" value="1"/>
</dbReference>
<protein>
    <recommendedName>
        <fullName evidence="6">Holliday junction branch migration complex subunit RuvA</fullName>
    </recommendedName>
</protein>
<dbReference type="Pfam" id="PF07499">
    <property type="entry name" value="RuvA_C"/>
    <property type="match status" value="1"/>
</dbReference>
<comment type="similarity">
    <text evidence="6">Belongs to the RuvA family.</text>
</comment>
<dbReference type="NCBIfam" id="TIGR00084">
    <property type="entry name" value="ruvA"/>
    <property type="match status" value="1"/>
</dbReference>